<protein>
    <submittedName>
        <fullName evidence="1">Uncharacterized protein</fullName>
    </submittedName>
</protein>
<proteinExistence type="predicted"/>
<gene>
    <name evidence="1" type="ORF">C1H46_011375</name>
</gene>
<dbReference type="Proteomes" id="UP000315295">
    <property type="component" value="Unassembled WGS sequence"/>
</dbReference>
<accession>A0A540MW46</accession>
<sequence>MLFKLPSGYHRRITAFICQCMIIDAFATSKDIKRGGMLGQSHRSSIVLEVAPRRAMFAAASSVLKFWIPNVANEPIHMETEAGGAESEHPPQ</sequence>
<evidence type="ECO:0000313" key="1">
    <source>
        <dbReference type="EMBL" id="TQE03011.1"/>
    </source>
</evidence>
<evidence type="ECO:0000313" key="2">
    <source>
        <dbReference type="Proteomes" id="UP000315295"/>
    </source>
</evidence>
<dbReference type="EMBL" id="VIEB01000162">
    <property type="protein sequence ID" value="TQE03011.1"/>
    <property type="molecule type" value="Genomic_DNA"/>
</dbReference>
<comment type="caution">
    <text evidence="1">The sequence shown here is derived from an EMBL/GenBank/DDBJ whole genome shotgun (WGS) entry which is preliminary data.</text>
</comment>
<reference evidence="1 2" key="1">
    <citation type="journal article" date="2019" name="G3 (Bethesda)">
        <title>Sequencing of a Wild Apple (Malus baccata) Genome Unravels the Differences Between Cultivated and Wild Apple Species Regarding Disease Resistance and Cold Tolerance.</title>
        <authorList>
            <person name="Chen X."/>
        </authorList>
    </citation>
    <scope>NUCLEOTIDE SEQUENCE [LARGE SCALE GENOMIC DNA]</scope>
    <source>
        <strain evidence="2">cv. Shandingzi</strain>
        <tissue evidence="1">Leaves</tissue>
    </source>
</reference>
<keyword evidence="2" id="KW-1185">Reference proteome</keyword>
<dbReference type="AlphaFoldDB" id="A0A540MW46"/>
<organism evidence="1 2">
    <name type="scientific">Malus baccata</name>
    <name type="common">Siberian crab apple</name>
    <name type="synonym">Pyrus baccata</name>
    <dbReference type="NCBI Taxonomy" id="106549"/>
    <lineage>
        <taxon>Eukaryota</taxon>
        <taxon>Viridiplantae</taxon>
        <taxon>Streptophyta</taxon>
        <taxon>Embryophyta</taxon>
        <taxon>Tracheophyta</taxon>
        <taxon>Spermatophyta</taxon>
        <taxon>Magnoliopsida</taxon>
        <taxon>eudicotyledons</taxon>
        <taxon>Gunneridae</taxon>
        <taxon>Pentapetalae</taxon>
        <taxon>rosids</taxon>
        <taxon>fabids</taxon>
        <taxon>Rosales</taxon>
        <taxon>Rosaceae</taxon>
        <taxon>Amygdaloideae</taxon>
        <taxon>Maleae</taxon>
        <taxon>Malus</taxon>
    </lineage>
</organism>
<name>A0A540MW46_MALBA</name>